<evidence type="ECO:0000256" key="8">
    <source>
        <dbReference type="ARBA" id="ARBA00023065"/>
    </source>
</evidence>
<dbReference type="Gene3D" id="2.40.170.20">
    <property type="entry name" value="TonB-dependent receptor, beta-barrel domain"/>
    <property type="match status" value="2"/>
</dbReference>
<comment type="subcellular location">
    <subcellularLocation>
        <location evidence="1 12">Cell outer membrane</location>
        <topology evidence="1 12">Multi-pass membrane protein</topology>
    </subcellularLocation>
</comment>
<evidence type="ECO:0000259" key="17">
    <source>
        <dbReference type="Pfam" id="PF07715"/>
    </source>
</evidence>
<keyword evidence="5 12" id="KW-0812">Transmembrane</keyword>
<evidence type="ECO:0000256" key="1">
    <source>
        <dbReference type="ARBA" id="ARBA00004571"/>
    </source>
</evidence>
<evidence type="ECO:0000256" key="7">
    <source>
        <dbReference type="ARBA" id="ARBA00023004"/>
    </source>
</evidence>
<evidence type="ECO:0000313" key="19">
    <source>
        <dbReference type="Proteomes" id="UP000634139"/>
    </source>
</evidence>
<feature type="short sequence motif" description="TonB C-terminal box" evidence="13">
    <location>
        <begin position="856"/>
        <end position="873"/>
    </location>
</feature>
<feature type="signal peptide" evidence="15">
    <location>
        <begin position="1"/>
        <end position="27"/>
    </location>
</feature>
<dbReference type="InterPro" id="IPR010917">
    <property type="entry name" value="TonB_rcpt_CS"/>
</dbReference>
<evidence type="ECO:0000256" key="6">
    <source>
        <dbReference type="ARBA" id="ARBA00022729"/>
    </source>
</evidence>
<dbReference type="InterPro" id="IPR012910">
    <property type="entry name" value="Plug_dom"/>
</dbReference>
<evidence type="ECO:0000259" key="16">
    <source>
        <dbReference type="Pfam" id="PF00593"/>
    </source>
</evidence>
<dbReference type="GO" id="GO:0006826">
    <property type="term" value="P:iron ion transport"/>
    <property type="evidence" value="ECO:0007669"/>
    <property type="project" value="UniProtKB-KW"/>
</dbReference>
<dbReference type="InterPro" id="IPR000531">
    <property type="entry name" value="Beta-barrel_TonB"/>
</dbReference>
<protein>
    <recommendedName>
        <fullName evidence="20">TonB-dependent receptor</fullName>
    </recommendedName>
</protein>
<evidence type="ECO:0000256" key="14">
    <source>
        <dbReference type="RuleBase" id="RU003357"/>
    </source>
</evidence>
<gene>
    <name evidence="18" type="ORF">GCM10011617_17680</name>
</gene>
<dbReference type="PROSITE" id="PS01156">
    <property type="entry name" value="TONB_DEPENDENT_REC_2"/>
    <property type="match status" value="1"/>
</dbReference>
<evidence type="ECO:0000256" key="4">
    <source>
        <dbReference type="ARBA" id="ARBA00022496"/>
    </source>
</evidence>
<evidence type="ECO:0000256" key="10">
    <source>
        <dbReference type="ARBA" id="ARBA00023136"/>
    </source>
</evidence>
<dbReference type="PROSITE" id="PS52016">
    <property type="entry name" value="TONB_DEPENDENT_REC_3"/>
    <property type="match status" value="1"/>
</dbReference>
<name>A0A918RF19_9SPHN</name>
<organism evidence="18 19">
    <name type="scientific">Novosphingobium arvoryzae</name>
    <dbReference type="NCBI Taxonomy" id="1256514"/>
    <lineage>
        <taxon>Bacteria</taxon>
        <taxon>Pseudomonadati</taxon>
        <taxon>Pseudomonadota</taxon>
        <taxon>Alphaproteobacteria</taxon>
        <taxon>Sphingomonadales</taxon>
        <taxon>Sphingomonadaceae</taxon>
        <taxon>Novosphingobium</taxon>
    </lineage>
</organism>
<evidence type="ECO:0000313" key="18">
    <source>
        <dbReference type="EMBL" id="GGZ97476.1"/>
    </source>
</evidence>
<sequence>MIVKRFAVRHALLTTAAAAALAMPAYAQNAEDADAPSGGLGEIVVTANKRSENLQKTPIAISAVPAEALELRGLTEAKDLSAIAPNVSIVGATTNATAAVVTIRGIPTPADETQGFDSPIGMYLDGVYLARSSASTFEVADIERVEVLRGPQGTLFGRNTTGGAINFITKKPSSEASLKLRAGAGNYGMWTGRILANSGDMNGLRLSLGYLHRQRNGVVDDLLEPKKSRDPGATKVDSVRAAIDWDVTDTFNVYNVFDYTRIKGAPMVQQLAAVGDGTFRPNVTLAGNTFSQVQPANVAGYLNASTVVEPGCNKTVSRAYRDTICLNFGNQSDDKIWGNMFRMELNLPTITVRSTTSYRKWSNDIQGGDLDGLGTIRGPLFNIGSPSAPLATFTGFPTSVLTGVGIPAGTAAFLTAGSVPTTTAPLFAAQTQRGQKQFSQELEFVSSTDGDFQWVAGAFYFHESGYENNVQNFGFALDTNQAVYIPSTMQSILTGFGYPLATAQALAPGMAAAFQAANPARFRLVPGGATLNYKSSGDSMALYGQASYRPGGQDSPFGVTLGLRYTWDSKEVNRTQNGAAPFSAAELALNQRKATFSAPSGHLTLDYRATEDINLYARVARGYRSGGFNLRQSTSVASNIGLLPFNEEKIWSYELGAKMEFMDRIRLNLAAFHNVYSDQLATIPIPIQGGGSFGTQVVNAGKTTYTGFEVEGAFQITDNFSIDGNFGYIDINIKDFPGADINRVTRNIAPLIAGSGYAPKYTGSIAGNFTVPVGDAKLNARLGYNYTSEFEMFPNTLTAPFSKEGRGDARGLLDGQIRFSGFGPNGGMGLTIWGKNLTDKKYVVRSVDFGALGFATVIYGDPRTFGATFDVEF</sequence>
<dbReference type="InterPro" id="IPR036942">
    <property type="entry name" value="Beta-barrel_TonB_sf"/>
</dbReference>
<dbReference type="PANTHER" id="PTHR32552">
    <property type="entry name" value="FERRICHROME IRON RECEPTOR-RELATED"/>
    <property type="match status" value="1"/>
</dbReference>
<evidence type="ECO:0000256" key="2">
    <source>
        <dbReference type="ARBA" id="ARBA00022448"/>
    </source>
</evidence>
<evidence type="ECO:0000256" key="9">
    <source>
        <dbReference type="ARBA" id="ARBA00023077"/>
    </source>
</evidence>
<feature type="domain" description="TonB-dependent receptor plug" evidence="17">
    <location>
        <begin position="54"/>
        <end position="164"/>
    </location>
</feature>
<keyword evidence="10 12" id="KW-0472">Membrane</keyword>
<dbReference type="GO" id="GO:0009279">
    <property type="term" value="C:cell outer membrane"/>
    <property type="evidence" value="ECO:0007669"/>
    <property type="project" value="UniProtKB-SubCell"/>
</dbReference>
<keyword evidence="2 12" id="KW-0813">Transport</keyword>
<reference evidence="18" key="1">
    <citation type="journal article" date="2014" name="Int. J. Syst. Evol. Microbiol.">
        <title>Complete genome sequence of Corynebacterium casei LMG S-19264T (=DSM 44701T), isolated from a smear-ripened cheese.</title>
        <authorList>
            <consortium name="US DOE Joint Genome Institute (JGI-PGF)"/>
            <person name="Walter F."/>
            <person name="Albersmeier A."/>
            <person name="Kalinowski J."/>
            <person name="Ruckert C."/>
        </authorList>
    </citation>
    <scope>NUCLEOTIDE SEQUENCE</scope>
    <source>
        <strain evidence="18">KCTC 32422</strain>
    </source>
</reference>
<dbReference type="InterPro" id="IPR039426">
    <property type="entry name" value="TonB-dep_rcpt-like"/>
</dbReference>
<evidence type="ECO:0008006" key="20">
    <source>
        <dbReference type="Google" id="ProtNLM"/>
    </source>
</evidence>
<evidence type="ECO:0000256" key="3">
    <source>
        <dbReference type="ARBA" id="ARBA00022452"/>
    </source>
</evidence>
<dbReference type="PANTHER" id="PTHR32552:SF81">
    <property type="entry name" value="TONB-DEPENDENT OUTER MEMBRANE RECEPTOR"/>
    <property type="match status" value="1"/>
</dbReference>
<keyword evidence="4" id="KW-0410">Iron transport</keyword>
<keyword evidence="3 12" id="KW-1134">Transmembrane beta strand</keyword>
<dbReference type="RefSeq" id="WP_189540585.1">
    <property type="nucleotide sequence ID" value="NZ_BMZD01000003.1"/>
</dbReference>
<evidence type="ECO:0000256" key="13">
    <source>
        <dbReference type="PROSITE-ProRule" id="PRU10144"/>
    </source>
</evidence>
<keyword evidence="9 14" id="KW-0798">TonB box</keyword>
<comment type="similarity">
    <text evidence="12 14">Belongs to the TonB-dependent receptor family.</text>
</comment>
<evidence type="ECO:0000256" key="11">
    <source>
        <dbReference type="ARBA" id="ARBA00023237"/>
    </source>
</evidence>
<dbReference type="Pfam" id="PF00593">
    <property type="entry name" value="TonB_dep_Rec_b-barrel"/>
    <property type="match status" value="1"/>
</dbReference>
<accession>A0A918RF19</accession>
<keyword evidence="19" id="KW-1185">Reference proteome</keyword>
<feature type="domain" description="TonB-dependent receptor-like beta-barrel" evidence="16">
    <location>
        <begin position="402"/>
        <end position="837"/>
    </location>
</feature>
<evidence type="ECO:0000256" key="12">
    <source>
        <dbReference type="PROSITE-ProRule" id="PRU01360"/>
    </source>
</evidence>
<feature type="chain" id="PRO_5036675788" description="TonB-dependent receptor" evidence="15">
    <location>
        <begin position="28"/>
        <end position="873"/>
    </location>
</feature>
<evidence type="ECO:0000256" key="5">
    <source>
        <dbReference type="ARBA" id="ARBA00022692"/>
    </source>
</evidence>
<reference evidence="18" key="2">
    <citation type="submission" date="2020-09" db="EMBL/GenBank/DDBJ databases">
        <authorList>
            <person name="Sun Q."/>
            <person name="Kim S."/>
        </authorList>
    </citation>
    <scope>NUCLEOTIDE SEQUENCE</scope>
    <source>
        <strain evidence="18">KCTC 32422</strain>
    </source>
</reference>
<keyword evidence="6 15" id="KW-0732">Signal</keyword>
<dbReference type="SUPFAM" id="SSF56935">
    <property type="entry name" value="Porins"/>
    <property type="match status" value="1"/>
</dbReference>
<comment type="caution">
    <text evidence="18">The sequence shown here is derived from an EMBL/GenBank/DDBJ whole genome shotgun (WGS) entry which is preliminary data.</text>
</comment>
<keyword evidence="8" id="KW-0406">Ion transport</keyword>
<dbReference type="AlphaFoldDB" id="A0A918RF19"/>
<dbReference type="EMBL" id="BMZD01000003">
    <property type="protein sequence ID" value="GGZ97476.1"/>
    <property type="molecule type" value="Genomic_DNA"/>
</dbReference>
<proteinExistence type="inferred from homology"/>
<dbReference type="Proteomes" id="UP000634139">
    <property type="component" value="Unassembled WGS sequence"/>
</dbReference>
<dbReference type="Pfam" id="PF07715">
    <property type="entry name" value="Plug"/>
    <property type="match status" value="1"/>
</dbReference>
<keyword evidence="7" id="KW-0408">Iron</keyword>
<evidence type="ECO:0000256" key="15">
    <source>
        <dbReference type="SAM" id="SignalP"/>
    </source>
</evidence>
<keyword evidence="11 12" id="KW-0998">Cell outer membrane</keyword>